<evidence type="ECO:0000256" key="1">
    <source>
        <dbReference type="SAM" id="MobiDB-lite"/>
    </source>
</evidence>
<feature type="compositionally biased region" description="Pro residues" evidence="1">
    <location>
        <begin position="405"/>
        <end position="418"/>
    </location>
</feature>
<feature type="region of interest" description="Disordered" evidence="1">
    <location>
        <begin position="455"/>
        <end position="520"/>
    </location>
</feature>
<dbReference type="InterPro" id="IPR012334">
    <property type="entry name" value="Pectin_lyas_fold"/>
</dbReference>
<sequence length="551" mass="59022">MPRPLCRAALACAVLALPSFAFAATYTVGPSGRQYTQLSALVDNVDLEPGDVVLVDGGTTYNGNIVVRSADRGAPGNPVTFRWNRSTGSTRPVLSGGSHTIKFQQSNHVVFEGFDVRGGTSSCIFSEAHDVTVRDTIVRDCPSHGILGADNNSGSFTLEYSEIYNAGAGTHRHPIYMQSDQVAYPGSVFLMRYNYVHDGNGGSLLKNRHERALIYYNWFENSAYQELELIGPDCETQQSGWTPNLRREDVDLVGNVIVHTSSWRNAIRTGGDLNGRNQGRLRMVNNTIIFNRAGIANAVLVQLGQESIEMHNNVIYKTSAPSELNVLRVHEANEVETPYCAPTSREPWTSGRKVAGSNNWIQSSAALVPGELTGTVRGSDPGFANVGQLQLRPTANSPLVSAGNPQPPSPSAFPFPSPLALPQFDPPLRAKLAIGGQVARVPGARIDIGALEAPGGAGGATRRRNGAQPLAPAGASGASSAPAPAPQQRQPAAAPRSSTRDQQAAAPTPTSPQRSASELRHVRITPPVVALWQRWMRWLSSDPFGTATSRQ</sequence>
<dbReference type="Proteomes" id="UP001160550">
    <property type="component" value="Unassembled WGS sequence"/>
</dbReference>
<proteinExistence type="predicted"/>
<reference evidence="3" key="1">
    <citation type="journal article" date="2007" name="Int. J. Syst. Evol. Microbiol.">
        <title>Luteimonas composti sp. nov., a moderately thermophilic bacterium isolated from food waste.</title>
        <authorList>
            <person name="Young C.C."/>
            <person name="Kampfer P."/>
            <person name="Chen W.M."/>
            <person name="Yen W.S."/>
            <person name="Arun A.B."/>
            <person name="Lai W.A."/>
            <person name="Shen F.T."/>
            <person name="Rekha P.D."/>
            <person name="Lin K.Y."/>
            <person name="Chou J.H."/>
        </authorList>
    </citation>
    <scope>NUCLEOTIDE SEQUENCE</scope>
    <source>
        <strain evidence="3">CC-YY355</strain>
    </source>
</reference>
<protein>
    <recommendedName>
        <fullName evidence="5">Right handed beta helix domain-containing protein</fullName>
    </recommendedName>
</protein>
<evidence type="ECO:0008006" key="5">
    <source>
        <dbReference type="Google" id="ProtNLM"/>
    </source>
</evidence>
<dbReference type="SUPFAM" id="SSF51126">
    <property type="entry name" value="Pectin lyase-like"/>
    <property type="match status" value="1"/>
</dbReference>
<evidence type="ECO:0000256" key="2">
    <source>
        <dbReference type="SAM" id="SignalP"/>
    </source>
</evidence>
<accession>A0ABT6MUF3</accession>
<feature type="chain" id="PRO_5046941545" description="Right handed beta helix domain-containing protein" evidence="2">
    <location>
        <begin position="24"/>
        <end position="551"/>
    </location>
</feature>
<keyword evidence="4" id="KW-1185">Reference proteome</keyword>
<feature type="region of interest" description="Disordered" evidence="1">
    <location>
        <begin position="395"/>
        <end position="418"/>
    </location>
</feature>
<evidence type="ECO:0000313" key="4">
    <source>
        <dbReference type="Proteomes" id="UP001160550"/>
    </source>
</evidence>
<evidence type="ECO:0000313" key="3">
    <source>
        <dbReference type="EMBL" id="MDH7454262.1"/>
    </source>
</evidence>
<gene>
    <name evidence="3" type="ORF">QF205_14465</name>
</gene>
<dbReference type="RefSeq" id="WP_280943477.1">
    <property type="nucleotide sequence ID" value="NZ_JARYGX010000025.1"/>
</dbReference>
<feature type="compositionally biased region" description="Low complexity" evidence="1">
    <location>
        <begin position="466"/>
        <end position="497"/>
    </location>
</feature>
<feature type="signal peptide" evidence="2">
    <location>
        <begin position="1"/>
        <end position="23"/>
    </location>
</feature>
<keyword evidence="2" id="KW-0732">Signal</keyword>
<organism evidence="3 4">
    <name type="scientific">Luteimonas composti</name>
    <dbReference type="NCBI Taxonomy" id="398257"/>
    <lineage>
        <taxon>Bacteria</taxon>
        <taxon>Pseudomonadati</taxon>
        <taxon>Pseudomonadota</taxon>
        <taxon>Gammaproteobacteria</taxon>
        <taxon>Lysobacterales</taxon>
        <taxon>Lysobacteraceae</taxon>
        <taxon>Luteimonas</taxon>
    </lineage>
</organism>
<comment type="caution">
    <text evidence="3">The sequence shown here is derived from an EMBL/GenBank/DDBJ whole genome shotgun (WGS) entry which is preliminary data.</text>
</comment>
<dbReference type="EMBL" id="JARYGX010000025">
    <property type="protein sequence ID" value="MDH7454262.1"/>
    <property type="molecule type" value="Genomic_DNA"/>
</dbReference>
<reference evidence="3" key="2">
    <citation type="submission" date="2023-04" db="EMBL/GenBank/DDBJ databases">
        <authorList>
            <person name="Sun J.-Q."/>
        </authorList>
    </citation>
    <scope>NUCLEOTIDE SEQUENCE</scope>
    <source>
        <strain evidence="3">CC-YY355</strain>
    </source>
</reference>
<dbReference type="Gene3D" id="2.160.20.10">
    <property type="entry name" value="Single-stranded right-handed beta-helix, Pectin lyase-like"/>
    <property type="match status" value="1"/>
</dbReference>
<dbReference type="InterPro" id="IPR011050">
    <property type="entry name" value="Pectin_lyase_fold/virulence"/>
</dbReference>
<name>A0ABT6MUF3_9GAMM</name>